<dbReference type="Proteomes" id="UP001140172">
    <property type="component" value="Unassembled WGS sequence"/>
</dbReference>
<accession>A0A9W8H476</accession>
<dbReference type="InterPro" id="IPR039362">
    <property type="entry name" value="ATG29_sf"/>
</dbReference>
<feature type="region of interest" description="Disordered" evidence="1">
    <location>
        <begin position="98"/>
        <end position="196"/>
    </location>
</feature>
<reference evidence="2" key="1">
    <citation type="submission" date="2022-07" db="EMBL/GenBank/DDBJ databases">
        <title>Phylogenomic reconstructions and comparative analyses of Kickxellomycotina fungi.</title>
        <authorList>
            <person name="Reynolds N.K."/>
            <person name="Stajich J.E."/>
            <person name="Barry K."/>
            <person name="Grigoriev I.V."/>
            <person name="Crous P."/>
            <person name="Smith M.E."/>
        </authorList>
    </citation>
    <scope>NUCLEOTIDE SEQUENCE</scope>
    <source>
        <strain evidence="2">BCRC 34489</strain>
    </source>
</reference>
<feature type="compositionally biased region" description="Basic and acidic residues" evidence="1">
    <location>
        <begin position="164"/>
        <end position="179"/>
    </location>
</feature>
<keyword evidence="3" id="KW-1185">Reference proteome</keyword>
<proteinExistence type="predicted"/>
<dbReference type="EMBL" id="JANBUM010000408">
    <property type="protein sequence ID" value="KAJ2777519.1"/>
    <property type="molecule type" value="Genomic_DNA"/>
</dbReference>
<gene>
    <name evidence="2" type="ORF">GGI15_004475</name>
</gene>
<organism evidence="2 3">
    <name type="scientific">Coemansia interrupta</name>
    <dbReference type="NCBI Taxonomy" id="1126814"/>
    <lineage>
        <taxon>Eukaryota</taxon>
        <taxon>Fungi</taxon>
        <taxon>Fungi incertae sedis</taxon>
        <taxon>Zoopagomycota</taxon>
        <taxon>Kickxellomycotina</taxon>
        <taxon>Kickxellomycetes</taxon>
        <taxon>Kickxellales</taxon>
        <taxon>Kickxellaceae</taxon>
        <taxon>Coemansia</taxon>
    </lineage>
</organism>
<feature type="compositionally biased region" description="Acidic residues" evidence="1">
    <location>
        <begin position="139"/>
        <end position="148"/>
    </location>
</feature>
<name>A0A9W8H476_9FUNG</name>
<dbReference type="AlphaFoldDB" id="A0A9W8H476"/>
<evidence type="ECO:0000313" key="2">
    <source>
        <dbReference type="EMBL" id="KAJ2777519.1"/>
    </source>
</evidence>
<dbReference type="Gene3D" id="1.10.10.2570">
    <property type="match status" value="1"/>
</dbReference>
<evidence type="ECO:0000256" key="1">
    <source>
        <dbReference type="SAM" id="MobiDB-lite"/>
    </source>
</evidence>
<comment type="caution">
    <text evidence="2">The sequence shown here is derived from an EMBL/GenBank/DDBJ whole genome shotgun (WGS) entry which is preliminary data.</text>
</comment>
<evidence type="ECO:0000313" key="3">
    <source>
        <dbReference type="Proteomes" id="UP001140172"/>
    </source>
</evidence>
<feature type="compositionally biased region" description="Acidic residues" evidence="1">
    <location>
        <begin position="99"/>
        <end position="111"/>
    </location>
</feature>
<dbReference type="OrthoDB" id="21072at2759"/>
<sequence length="230" mass="25377">MSRHQLVHVVFRYPFGRPATFIPPSVTSAHTRLADQVWQRLVETETSPSDILAELEHDQVTFDWEQLASVLHVPLDAVFEAASELFRRHMGRPLRLVEQEQEQEQEDEEEGVGMRSVESVGRRSEVVSPAVGMSIRTPEEEEEEEEGEGGVAAELRMSLAQAMGERHVEKDDAGAEKAAADASSSSSFSDLSDTSLTSSAMQDALLAEAMNGSTMMGSILGSRMFPWGKR</sequence>
<protein>
    <submittedName>
        <fullName evidence="2">Uncharacterized protein</fullName>
    </submittedName>
</protein>
<feature type="compositionally biased region" description="Low complexity" evidence="1">
    <location>
        <begin position="180"/>
        <end position="196"/>
    </location>
</feature>